<evidence type="ECO:0000256" key="2">
    <source>
        <dbReference type="SAM" id="MobiDB-lite"/>
    </source>
</evidence>
<name>I4F0U8_MODI5</name>
<dbReference type="OrthoDB" id="5148065at2"/>
<evidence type="ECO:0000313" key="4">
    <source>
        <dbReference type="Proteomes" id="UP000006461"/>
    </source>
</evidence>
<evidence type="ECO:0008006" key="5">
    <source>
        <dbReference type="Google" id="ProtNLM"/>
    </source>
</evidence>
<dbReference type="Proteomes" id="UP000006461">
    <property type="component" value="Chromosome"/>
</dbReference>
<proteinExistence type="inferred from homology"/>
<evidence type="ECO:0000313" key="3">
    <source>
        <dbReference type="EMBL" id="CCH89261.1"/>
    </source>
</evidence>
<organism evidence="3 4">
    <name type="scientific">Modestobacter italicus (strain DSM 44449 / CECT 9708 / BC 501)</name>
    <dbReference type="NCBI Taxonomy" id="2732864"/>
    <lineage>
        <taxon>Bacteria</taxon>
        <taxon>Bacillati</taxon>
        <taxon>Actinomycetota</taxon>
        <taxon>Actinomycetes</taxon>
        <taxon>Geodermatophilales</taxon>
        <taxon>Geodermatophilaceae</taxon>
        <taxon>Modestobacter</taxon>
    </lineage>
</organism>
<comment type="similarity">
    <text evidence="1">Belongs to the asp23 family.</text>
</comment>
<reference evidence="3 4" key="1">
    <citation type="journal article" date="2012" name="J. Bacteriol.">
        <title>Genome Sequence of Radiation-Resistant Modestobacter marinus Strain BC501, a Representative Actinobacterium That Thrives on Calcareous Stone Surfaces.</title>
        <authorList>
            <person name="Normand P."/>
            <person name="Gury J."/>
            <person name="Pujic P."/>
            <person name="Chouaia B."/>
            <person name="Crotti E."/>
            <person name="Brusetti L."/>
            <person name="Daffonchio D."/>
            <person name="Vacherie B."/>
            <person name="Barbe V."/>
            <person name="Medigue C."/>
            <person name="Calteau A."/>
            <person name="Ghodhbane-Gtari F."/>
            <person name="Essoussi I."/>
            <person name="Nouioui I."/>
            <person name="Abbassi-Ghozzi I."/>
            <person name="Gtari M."/>
        </authorList>
    </citation>
    <scope>NUCLEOTIDE SEQUENCE [LARGE SCALE GENOMIC DNA]</scope>
    <source>
        <strain evidence="4">BC 501</strain>
    </source>
</reference>
<protein>
    <recommendedName>
        <fullName evidence="5">Asp23/Gls24 family envelope stress response protein</fullName>
    </recommendedName>
</protein>
<feature type="compositionally biased region" description="Polar residues" evidence="2">
    <location>
        <begin position="1"/>
        <end position="19"/>
    </location>
</feature>
<dbReference type="KEGG" id="mmar:MODMU_3857"/>
<feature type="region of interest" description="Disordered" evidence="2">
    <location>
        <begin position="1"/>
        <end position="34"/>
    </location>
</feature>
<dbReference type="HOGENOM" id="CLU_139569_2_0_11"/>
<gene>
    <name evidence="3" type="ordered locus">MODMU_3857</name>
</gene>
<dbReference type="eggNOG" id="COG1302">
    <property type="taxonomic scope" value="Bacteria"/>
</dbReference>
<dbReference type="STRING" id="477641.MODMU_3857"/>
<dbReference type="EMBL" id="FO203431">
    <property type="protein sequence ID" value="CCH89261.1"/>
    <property type="molecule type" value="Genomic_DNA"/>
</dbReference>
<accession>I4F0U8</accession>
<evidence type="ECO:0000256" key="1">
    <source>
        <dbReference type="ARBA" id="ARBA00005721"/>
    </source>
</evidence>
<sequence>MSTALTEQPGSAPVGSQTPADVGSAFPELGDPADRGSLSVADKVVERVAGYAVTLVDGASAAPRRVLGIAVGGAREDREASVDARVDGHTATVEASVAIGWPASVRTVAARLRQQVREDVERITGVQVAHVDIDVVSLTAPASTRRRVQ</sequence>
<dbReference type="Pfam" id="PF03780">
    <property type="entry name" value="Asp23"/>
    <property type="match status" value="1"/>
</dbReference>
<dbReference type="AlphaFoldDB" id="I4F0U8"/>
<keyword evidence="4" id="KW-1185">Reference proteome</keyword>
<dbReference type="InterPro" id="IPR005531">
    <property type="entry name" value="Asp23"/>
</dbReference>
<dbReference type="OMA" id="HHIDIEI"/>